<dbReference type="Proteomes" id="UP001317705">
    <property type="component" value="Chromosome"/>
</dbReference>
<dbReference type="Pfam" id="PF04055">
    <property type="entry name" value="Radical_SAM"/>
    <property type="match status" value="1"/>
</dbReference>
<feature type="domain" description="Radical SAM core" evidence="6">
    <location>
        <begin position="17"/>
        <end position="229"/>
    </location>
</feature>
<keyword evidence="4" id="KW-0408">Iron</keyword>
<evidence type="ECO:0000256" key="1">
    <source>
        <dbReference type="ARBA" id="ARBA00001966"/>
    </source>
</evidence>
<evidence type="ECO:0000259" key="6">
    <source>
        <dbReference type="PROSITE" id="PS51918"/>
    </source>
</evidence>
<dbReference type="CDD" id="cd01335">
    <property type="entry name" value="Radical_SAM"/>
    <property type="match status" value="1"/>
</dbReference>
<protein>
    <recommendedName>
        <fullName evidence="6">Radical SAM core domain-containing protein</fullName>
    </recommendedName>
</protein>
<dbReference type="SFLD" id="SFLDS00029">
    <property type="entry name" value="Radical_SAM"/>
    <property type="match status" value="1"/>
</dbReference>
<dbReference type="Gene3D" id="3.20.20.70">
    <property type="entry name" value="Aldolase class I"/>
    <property type="match status" value="1"/>
</dbReference>
<evidence type="ECO:0000256" key="2">
    <source>
        <dbReference type="ARBA" id="ARBA00022691"/>
    </source>
</evidence>
<dbReference type="EMBL" id="AP027151">
    <property type="protein sequence ID" value="BDV44290.1"/>
    <property type="molecule type" value="Genomic_DNA"/>
</dbReference>
<dbReference type="SFLD" id="SFLDG01067">
    <property type="entry name" value="SPASM/twitch_domain_containing"/>
    <property type="match status" value="1"/>
</dbReference>
<keyword evidence="5" id="KW-0411">Iron-sulfur</keyword>
<organism evidence="7 8">
    <name type="scientific">Geotalea uraniireducens</name>
    <dbReference type="NCBI Taxonomy" id="351604"/>
    <lineage>
        <taxon>Bacteria</taxon>
        <taxon>Pseudomonadati</taxon>
        <taxon>Thermodesulfobacteriota</taxon>
        <taxon>Desulfuromonadia</taxon>
        <taxon>Geobacterales</taxon>
        <taxon>Geobacteraceae</taxon>
        <taxon>Geotalea</taxon>
    </lineage>
</organism>
<dbReference type="InterPro" id="IPR050377">
    <property type="entry name" value="Radical_SAM_PqqE_MftC-like"/>
</dbReference>
<keyword evidence="8" id="KW-1185">Reference proteome</keyword>
<evidence type="ECO:0000256" key="4">
    <source>
        <dbReference type="ARBA" id="ARBA00023004"/>
    </source>
</evidence>
<reference evidence="7 8" key="1">
    <citation type="submission" date="2022-12" db="EMBL/GenBank/DDBJ databases">
        <title>Polyphasic characterization of Geotalea uranireducens NIT-SL11 newly isolated from a complex of sewage sludge and microbially reduced graphene oxide.</title>
        <authorList>
            <person name="Xie L."/>
            <person name="Yoshida N."/>
            <person name="Meng L."/>
        </authorList>
    </citation>
    <scope>NUCLEOTIDE SEQUENCE [LARGE SCALE GENOMIC DNA]</scope>
    <source>
        <strain evidence="7 8">NIT-SL11</strain>
    </source>
</reference>
<keyword evidence="2" id="KW-0949">S-adenosyl-L-methionine</keyword>
<proteinExistence type="predicted"/>
<dbReference type="InterPro" id="IPR007197">
    <property type="entry name" value="rSAM"/>
</dbReference>
<comment type="cofactor">
    <cofactor evidence="1">
        <name>[4Fe-4S] cluster</name>
        <dbReference type="ChEBI" id="CHEBI:49883"/>
    </cofactor>
</comment>
<dbReference type="PANTHER" id="PTHR11228:SF7">
    <property type="entry name" value="PQQA PEPTIDE CYCLASE"/>
    <property type="match status" value="1"/>
</dbReference>
<evidence type="ECO:0000313" key="7">
    <source>
        <dbReference type="EMBL" id="BDV44290.1"/>
    </source>
</evidence>
<dbReference type="PROSITE" id="PS51918">
    <property type="entry name" value="RADICAL_SAM"/>
    <property type="match status" value="1"/>
</dbReference>
<evidence type="ECO:0000256" key="3">
    <source>
        <dbReference type="ARBA" id="ARBA00022723"/>
    </source>
</evidence>
<dbReference type="InterPro" id="IPR013785">
    <property type="entry name" value="Aldolase_TIM"/>
</dbReference>
<dbReference type="SUPFAM" id="SSF102114">
    <property type="entry name" value="Radical SAM enzymes"/>
    <property type="match status" value="1"/>
</dbReference>
<evidence type="ECO:0000256" key="5">
    <source>
        <dbReference type="ARBA" id="ARBA00023014"/>
    </source>
</evidence>
<sequence length="346" mass="39242">MTVPFWKLLRVFRQMRRKVPTFVSFNVANRCNEACPMCAVWREPGPELPLPELERIFADLRRFGLLVVEVSGGEPFLRPDIFAIFALLDRLGYLYTTTTNGTIVTGEILQGLRQARGLLQLAVSLDSLDRQCYARLRGKDLLPQVLVNLDTLAAARLPRPVKLNQTVSRHNFRETLALLRFAGERGWYLSAFPVNTGDGFAHRAADPLYEATAAEREEMAALFRELARRRRAGEPLWEYSGFYDLAADYVLGRGNAPCDAGQLYLDLRADGKLAACVDQPAFADLSRESVAAAWPRLAGQRERLDRCAGDTPCCYTCTANVSLTARHQLPFLLETFRMRRRHYRRR</sequence>
<accession>A0ABM8EQG1</accession>
<dbReference type="PANTHER" id="PTHR11228">
    <property type="entry name" value="RADICAL SAM DOMAIN PROTEIN"/>
    <property type="match status" value="1"/>
</dbReference>
<name>A0ABM8EQG1_9BACT</name>
<keyword evidence="3" id="KW-0479">Metal-binding</keyword>
<dbReference type="InterPro" id="IPR058240">
    <property type="entry name" value="rSAM_sf"/>
</dbReference>
<gene>
    <name evidence="7" type="ORF">GURASL_32130</name>
</gene>
<evidence type="ECO:0000313" key="8">
    <source>
        <dbReference type="Proteomes" id="UP001317705"/>
    </source>
</evidence>